<evidence type="ECO:0000313" key="3">
    <source>
        <dbReference type="EMBL" id="CAB4930935.1"/>
    </source>
</evidence>
<feature type="domain" description="Fibronectin type-III" evidence="2">
    <location>
        <begin position="137"/>
        <end position="239"/>
    </location>
</feature>
<dbReference type="InterPro" id="IPR003961">
    <property type="entry name" value="FN3_dom"/>
</dbReference>
<sequence>MQCWGANYAGQLGNNSTTESHVPVTVTGITTATAITADGDVTCAVLAGGGAQCWGANWDGQLGNNSTTQSNVPVTVTGLTTATAITTDGDQTCALLTGGAVQCWGWGGAGSLGNGIRIFSTVPLTVGSPDTPAPVARVTAPTATLQASAVFTVSWTATDPVVTDDRTSGVEYTYVIVRSQPASGGTFTTYSPWKSNSTARTGRFTGSPGTRYCFSTQARDNNLNTSAWSAEKCTTIPVDERALTRSSSTAWTRTTSSGWIASTASTTTRKGASLTTASSATVRQIGIVAWRCRTCGTVDLYIGTSKVGTLNLYKAGTATRSLLTLTRFKANKTGKVSVRVTTSGKLVKIDALALSRT</sequence>
<name>A0A6J7IJJ2_9ZZZZ</name>
<dbReference type="PANTHER" id="PTHR45622:SF70">
    <property type="entry name" value="SECRETION-REGULATING GUANINE NUCLEOTIDE EXCHANGE FACTOR"/>
    <property type="match status" value="1"/>
</dbReference>
<dbReference type="EMBL" id="CAFBNF010000013">
    <property type="protein sequence ID" value="CAB4930935.1"/>
    <property type="molecule type" value="Genomic_DNA"/>
</dbReference>
<keyword evidence="1" id="KW-0677">Repeat</keyword>
<organism evidence="3">
    <name type="scientific">freshwater metagenome</name>
    <dbReference type="NCBI Taxonomy" id="449393"/>
    <lineage>
        <taxon>unclassified sequences</taxon>
        <taxon>metagenomes</taxon>
        <taxon>ecological metagenomes</taxon>
    </lineage>
</organism>
<dbReference type="PROSITE" id="PS50012">
    <property type="entry name" value="RCC1_3"/>
    <property type="match status" value="1"/>
</dbReference>
<dbReference type="InterPro" id="IPR009091">
    <property type="entry name" value="RCC1/BLIP-II"/>
</dbReference>
<evidence type="ECO:0000259" key="2">
    <source>
        <dbReference type="PROSITE" id="PS50853"/>
    </source>
</evidence>
<dbReference type="InterPro" id="IPR051709">
    <property type="entry name" value="Ub-ligase/GTPase-reg"/>
</dbReference>
<dbReference type="InterPro" id="IPR000408">
    <property type="entry name" value="Reg_chr_condens"/>
</dbReference>
<dbReference type="Gene3D" id="2.130.10.30">
    <property type="entry name" value="Regulator of chromosome condensation 1/beta-lactamase-inhibitor protein II"/>
    <property type="match status" value="1"/>
</dbReference>
<dbReference type="GO" id="GO:0005737">
    <property type="term" value="C:cytoplasm"/>
    <property type="evidence" value="ECO:0007669"/>
    <property type="project" value="TreeGrafter"/>
</dbReference>
<evidence type="ECO:0000256" key="1">
    <source>
        <dbReference type="ARBA" id="ARBA00022737"/>
    </source>
</evidence>
<protein>
    <submittedName>
        <fullName evidence="3">Unannotated protein</fullName>
    </submittedName>
</protein>
<dbReference type="SUPFAM" id="SSF50985">
    <property type="entry name" value="RCC1/BLIP-II"/>
    <property type="match status" value="1"/>
</dbReference>
<accession>A0A6J7IJJ2</accession>
<proteinExistence type="predicted"/>
<gene>
    <name evidence="3" type="ORF">UFOPK3773_00237</name>
</gene>
<dbReference type="Pfam" id="PF00415">
    <property type="entry name" value="RCC1"/>
    <property type="match status" value="2"/>
</dbReference>
<reference evidence="3" key="1">
    <citation type="submission" date="2020-05" db="EMBL/GenBank/DDBJ databases">
        <authorList>
            <person name="Chiriac C."/>
            <person name="Salcher M."/>
            <person name="Ghai R."/>
            <person name="Kavagutti S V."/>
        </authorList>
    </citation>
    <scope>NUCLEOTIDE SEQUENCE</scope>
</reference>
<dbReference type="PROSITE" id="PS50853">
    <property type="entry name" value="FN3"/>
    <property type="match status" value="1"/>
</dbReference>
<dbReference type="PANTHER" id="PTHR45622">
    <property type="entry name" value="UBIQUITIN-PROTEIN LIGASE E3A-RELATED"/>
    <property type="match status" value="1"/>
</dbReference>
<dbReference type="AlphaFoldDB" id="A0A6J7IJJ2"/>